<gene>
    <name evidence="2" type="ORF">FHX42_005317</name>
</gene>
<dbReference type="RefSeq" id="WP_182547060.1">
    <property type="nucleotide sequence ID" value="NZ_JACGWZ010000014.1"/>
</dbReference>
<dbReference type="Proteomes" id="UP000569329">
    <property type="component" value="Unassembled WGS sequence"/>
</dbReference>
<feature type="region of interest" description="Disordered" evidence="1">
    <location>
        <begin position="89"/>
        <end position="108"/>
    </location>
</feature>
<evidence type="ECO:0000313" key="2">
    <source>
        <dbReference type="EMBL" id="MBA8827910.1"/>
    </source>
</evidence>
<evidence type="ECO:0000256" key="1">
    <source>
        <dbReference type="SAM" id="MobiDB-lite"/>
    </source>
</evidence>
<comment type="caution">
    <text evidence="2">The sequence shown here is derived from an EMBL/GenBank/DDBJ whole genome shotgun (WGS) entry which is preliminary data.</text>
</comment>
<evidence type="ECO:0000313" key="3">
    <source>
        <dbReference type="Proteomes" id="UP000569329"/>
    </source>
</evidence>
<reference evidence="2 3" key="1">
    <citation type="submission" date="2020-07" db="EMBL/GenBank/DDBJ databases">
        <title>Sequencing the genomes of 1000 actinobacteria strains.</title>
        <authorList>
            <person name="Klenk H.-P."/>
        </authorList>
    </citation>
    <scope>NUCLEOTIDE SEQUENCE [LARGE SCALE GENOMIC DNA]</scope>
    <source>
        <strain evidence="2 3">DSM 45975</strain>
    </source>
</reference>
<dbReference type="EMBL" id="JACGWZ010000014">
    <property type="protein sequence ID" value="MBA8827910.1"/>
    <property type="molecule type" value="Genomic_DNA"/>
</dbReference>
<dbReference type="AlphaFoldDB" id="A0A839E4E6"/>
<protein>
    <submittedName>
        <fullName evidence="2">Uncharacterized protein</fullName>
    </submittedName>
</protein>
<keyword evidence="3" id="KW-1185">Reference proteome</keyword>
<name>A0A839E4E6_9PSEU</name>
<accession>A0A839E4E6</accession>
<organism evidence="2 3">
    <name type="scientific">Halosaccharopolyspora lacisalsi</name>
    <dbReference type="NCBI Taxonomy" id="1000566"/>
    <lineage>
        <taxon>Bacteria</taxon>
        <taxon>Bacillati</taxon>
        <taxon>Actinomycetota</taxon>
        <taxon>Actinomycetes</taxon>
        <taxon>Pseudonocardiales</taxon>
        <taxon>Pseudonocardiaceae</taxon>
        <taxon>Halosaccharopolyspora</taxon>
    </lineage>
</organism>
<sequence>MVGLEFTGASSGTAERQWTELLSDGGVAGALRRGSRELECRVMLLAANAEALSWGKAWLASTLRGSHCQTGCSGDQLCVYAACPEPRMVPDPDAPDPSPEDCSGAGGLMPEPGWTPVSGGDRVQRTLFDVSLIEGPTLEQERQVTGGWTAEMTFTLKAGSPHFYRIPELVYSAQDGPPPYRDVLDNYDIMASAMCPAPVDCMDSSPYCGPGSSPWGDEPFPGSDPNNPGVLLDPCFPTAPFRAQRGVLPVPRGLTPGWLEKVPIITVHSGSQELRRVTVRFYTNPQGLPPGPELDPCQACTEVTIPWIPARTIITLDGRTRDVLVNCDDAGQTTTSATLYGPRGDEFSWPVFECATPLFVEVLALQASISPDMWYTLEFAARQDVI</sequence>
<proteinExistence type="predicted"/>